<gene>
    <name evidence="1" type="ORF">TNCT_250531</name>
</gene>
<keyword evidence="2" id="KW-1185">Reference proteome</keyword>
<reference evidence="1" key="1">
    <citation type="submission" date="2020-07" db="EMBL/GenBank/DDBJ databases">
        <title>Multicomponent nature underlies the extraordinary mechanical properties of spider dragline silk.</title>
        <authorList>
            <person name="Kono N."/>
            <person name="Nakamura H."/>
            <person name="Mori M."/>
            <person name="Yoshida Y."/>
            <person name="Ohtoshi R."/>
            <person name="Malay A.D."/>
            <person name="Moran D.A.P."/>
            <person name="Tomita M."/>
            <person name="Numata K."/>
            <person name="Arakawa K."/>
        </authorList>
    </citation>
    <scope>NUCLEOTIDE SEQUENCE</scope>
</reference>
<proteinExistence type="predicted"/>
<accession>A0A8X6FIN0</accession>
<dbReference type="EMBL" id="BMAO01002437">
    <property type="protein sequence ID" value="GFQ80726.1"/>
    <property type="molecule type" value="Genomic_DNA"/>
</dbReference>
<comment type="caution">
    <text evidence="1">The sequence shown here is derived from an EMBL/GenBank/DDBJ whole genome shotgun (WGS) entry which is preliminary data.</text>
</comment>
<name>A0A8X6FIN0_TRICU</name>
<sequence length="129" mass="14727">MQIGNQGKASTPFGENYPYYPTSLVANGRMMTSIVMIMRTYPNSSVRSWKFLEMITTSSRVPLNSQRKSHLLEHLTLHSKEDSSEMLRCSWMEAKIGSSYVIADGYVSSEICITLSKELHELKMQKKKI</sequence>
<protein>
    <submittedName>
        <fullName evidence="1">Uncharacterized protein</fullName>
    </submittedName>
</protein>
<dbReference type="AlphaFoldDB" id="A0A8X6FIN0"/>
<evidence type="ECO:0000313" key="2">
    <source>
        <dbReference type="Proteomes" id="UP000887116"/>
    </source>
</evidence>
<organism evidence="1 2">
    <name type="scientific">Trichonephila clavata</name>
    <name type="common">Joro spider</name>
    <name type="synonym">Nephila clavata</name>
    <dbReference type="NCBI Taxonomy" id="2740835"/>
    <lineage>
        <taxon>Eukaryota</taxon>
        <taxon>Metazoa</taxon>
        <taxon>Ecdysozoa</taxon>
        <taxon>Arthropoda</taxon>
        <taxon>Chelicerata</taxon>
        <taxon>Arachnida</taxon>
        <taxon>Araneae</taxon>
        <taxon>Araneomorphae</taxon>
        <taxon>Entelegynae</taxon>
        <taxon>Araneoidea</taxon>
        <taxon>Nephilidae</taxon>
        <taxon>Trichonephila</taxon>
    </lineage>
</organism>
<evidence type="ECO:0000313" key="1">
    <source>
        <dbReference type="EMBL" id="GFQ80726.1"/>
    </source>
</evidence>
<dbReference type="Proteomes" id="UP000887116">
    <property type="component" value="Unassembled WGS sequence"/>
</dbReference>
<dbReference type="OrthoDB" id="6470700at2759"/>